<sequence length="768" mass="87299">MRLLRIVSRHEIEDCTDPITSTSTAASTPGSPDTTPSPSIPPSTLPGVSSSRLSHLSEKLVGTFDDFLDLSTTWFLSATSDPPDLEIVEFLRDVPPYVILSHTWEDDEVSFQDMQNPELARRKKGYTKILAACRLAQNDGYEYIWIDSCCINKDSSAELSEAINSMYRYYEKSDVCYAYLSDARRDEDPRSHTSSFRWCKWFTRGWTLQELLAPSELVFFDKGWIEMGTKRDLHDVITAITGIPMRVLFGDMTSVSIAKRMSWAAFRKTTRPEDLAYSLMGIFGVNIPPLYGEGLSNAFMRLQREIIISSDDRSIFAWVASRHDSDLNSRGLFARSPFEFRHSGGVGMSDSSLIDSSFSMMNSGLEIQLPLAPLEINDNQDHRDYLAFLHCNDETRRQHIAVYLQHQGGERFVRCRADQLMLVHWSTPIPSPRRIAVKEGLLYSTRSLQLDIRWSLPEGSTWNCTQWHCLWMDKGLWKRATPEPREIVLNERDEMLLGFKSQESAFAIVIRVIDNVVLANLVMEPDFDSSHWSTQGPPPATNPRRGSWSEPLNGVPSPIPVSFFEGGLHGMGRVWKTFKDKETVSLTAQKAIQESKCSLKISINHQSIMSISRQLQPPTFGFMIQVKSELDFTVKDVIPRDFFRVDYGPQDIYVSIDLDQSPALRVVVLECLDLDNVPLRISVTFGIHDLRAWSELVYDSNEETVESVLEAGAKTCRWEGEGPYRLEHPGFVRLRDGWHSIQAIVRFGRKEDSSLLPGSHWANIEIVN</sequence>
<feature type="region of interest" description="Disordered" evidence="1">
    <location>
        <begin position="528"/>
        <end position="547"/>
    </location>
</feature>
<dbReference type="AlphaFoldDB" id="A0A4S8KY45"/>
<evidence type="ECO:0000259" key="2">
    <source>
        <dbReference type="Pfam" id="PF06985"/>
    </source>
</evidence>
<feature type="compositionally biased region" description="Low complexity" evidence="1">
    <location>
        <begin position="17"/>
        <end position="37"/>
    </location>
</feature>
<dbReference type="InterPro" id="IPR010730">
    <property type="entry name" value="HET"/>
</dbReference>
<name>A0A4S8KY45_DENBC</name>
<gene>
    <name evidence="3" type="ORF">K435DRAFT_489228</name>
</gene>
<evidence type="ECO:0000256" key="1">
    <source>
        <dbReference type="SAM" id="MobiDB-lite"/>
    </source>
</evidence>
<dbReference type="Proteomes" id="UP000297245">
    <property type="component" value="Unassembled WGS sequence"/>
</dbReference>
<organism evidence="3 4">
    <name type="scientific">Dendrothele bispora (strain CBS 962.96)</name>
    <dbReference type="NCBI Taxonomy" id="1314807"/>
    <lineage>
        <taxon>Eukaryota</taxon>
        <taxon>Fungi</taxon>
        <taxon>Dikarya</taxon>
        <taxon>Basidiomycota</taxon>
        <taxon>Agaricomycotina</taxon>
        <taxon>Agaricomycetes</taxon>
        <taxon>Agaricomycetidae</taxon>
        <taxon>Agaricales</taxon>
        <taxon>Agaricales incertae sedis</taxon>
        <taxon>Dendrothele</taxon>
    </lineage>
</organism>
<reference evidence="3 4" key="1">
    <citation type="journal article" date="2019" name="Nat. Ecol. Evol.">
        <title>Megaphylogeny resolves global patterns of mushroom evolution.</title>
        <authorList>
            <person name="Varga T."/>
            <person name="Krizsan K."/>
            <person name="Foldi C."/>
            <person name="Dima B."/>
            <person name="Sanchez-Garcia M."/>
            <person name="Sanchez-Ramirez S."/>
            <person name="Szollosi G.J."/>
            <person name="Szarkandi J.G."/>
            <person name="Papp V."/>
            <person name="Albert L."/>
            <person name="Andreopoulos W."/>
            <person name="Angelini C."/>
            <person name="Antonin V."/>
            <person name="Barry K.W."/>
            <person name="Bougher N.L."/>
            <person name="Buchanan P."/>
            <person name="Buyck B."/>
            <person name="Bense V."/>
            <person name="Catcheside P."/>
            <person name="Chovatia M."/>
            <person name="Cooper J."/>
            <person name="Damon W."/>
            <person name="Desjardin D."/>
            <person name="Finy P."/>
            <person name="Geml J."/>
            <person name="Haridas S."/>
            <person name="Hughes K."/>
            <person name="Justo A."/>
            <person name="Karasinski D."/>
            <person name="Kautmanova I."/>
            <person name="Kiss B."/>
            <person name="Kocsube S."/>
            <person name="Kotiranta H."/>
            <person name="LaButti K.M."/>
            <person name="Lechner B.E."/>
            <person name="Liimatainen K."/>
            <person name="Lipzen A."/>
            <person name="Lukacs Z."/>
            <person name="Mihaltcheva S."/>
            <person name="Morgado L.N."/>
            <person name="Niskanen T."/>
            <person name="Noordeloos M.E."/>
            <person name="Ohm R.A."/>
            <person name="Ortiz-Santana B."/>
            <person name="Ovrebo C."/>
            <person name="Racz N."/>
            <person name="Riley R."/>
            <person name="Savchenko A."/>
            <person name="Shiryaev A."/>
            <person name="Soop K."/>
            <person name="Spirin V."/>
            <person name="Szebenyi C."/>
            <person name="Tomsovsky M."/>
            <person name="Tulloss R.E."/>
            <person name="Uehling J."/>
            <person name="Grigoriev I.V."/>
            <person name="Vagvolgyi C."/>
            <person name="Papp T."/>
            <person name="Martin F.M."/>
            <person name="Miettinen O."/>
            <person name="Hibbett D.S."/>
            <person name="Nagy L.G."/>
        </authorList>
    </citation>
    <scope>NUCLEOTIDE SEQUENCE [LARGE SCALE GENOMIC DNA]</scope>
    <source>
        <strain evidence="3 4">CBS 962.96</strain>
    </source>
</reference>
<feature type="region of interest" description="Disordered" evidence="1">
    <location>
        <begin position="15"/>
        <end position="50"/>
    </location>
</feature>
<keyword evidence="4" id="KW-1185">Reference proteome</keyword>
<dbReference type="PANTHER" id="PTHR10622">
    <property type="entry name" value="HET DOMAIN-CONTAINING PROTEIN"/>
    <property type="match status" value="1"/>
</dbReference>
<accession>A0A4S8KY45</accession>
<proteinExistence type="predicted"/>
<protein>
    <submittedName>
        <fullName evidence="3">HET-domain-containing protein</fullName>
    </submittedName>
</protein>
<dbReference type="EMBL" id="ML179856">
    <property type="protein sequence ID" value="THU80949.1"/>
    <property type="molecule type" value="Genomic_DNA"/>
</dbReference>
<dbReference type="Pfam" id="PF06985">
    <property type="entry name" value="HET"/>
    <property type="match status" value="1"/>
</dbReference>
<feature type="domain" description="Heterokaryon incompatibility" evidence="2">
    <location>
        <begin position="97"/>
        <end position="189"/>
    </location>
</feature>
<dbReference type="OrthoDB" id="674604at2759"/>
<evidence type="ECO:0000313" key="3">
    <source>
        <dbReference type="EMBL" id="THU80949.1"/>
    </source>
</evidence>
<evidence type="ECO:0000313" key="4">
    <source>
        <dbReference type="Proteomes" id="UP000297245"/>
    </source>
</evidence>
<dbReference type="PANTHER" id="PTHR10622:SF12">
    <property type="entry name" value="HET DOMAIN-CONTAINING PROTEIN"/>
    <property type="match status" value="1"/>
</dbReference>